<dbReference type="InterPro" id="IPR040676">
    <property type="entry name" value="DUF5641"/>
</dbReference>
<protein>
    <recommendedName>
        <fullName evidence="1">DUF5641 domain-containing protein</fullName>
    </recommendedName>
</protein>
<dbReference type="AlphaFoldDB" id="A0A4Y2FI01"/>
<proteinExistence type="predicted"/>
<accession>A0A4Y2FI01</accession>
<dbReference type="Proteomes" id="UP000499080">
    <property type="component" value="Unassembled WGS sequence"/>
</dbReference>
<reference evidence="2 3" key="1">
    <citation type="journal article" date="2019" name="Sci. Rep.">
        <title>Orb-weaving spider Araneus ventricosus genome elucidates the spidroin gene catalogue.</title>
        <authorList>
            <person name="Kono N."/>
            <person name="Nakamura H."/>
            <person name="Ohtoshi R."/>
            <person name="Moran D.A.P."/>
            <person name="Shinohara A."/>
            <person name="Yoshida Y."/>
            <person name="Fujiwara M."/>
            <person name="Mori M."/>
            <person name="Tomita M."/>
            <person name="Arakawa K."/>
        </authorList>
    </citation>
    <scope>NUCLEOTIDE SEQUENCE [LARGE SCALE GENOMIC DNA]</scope>
</reference>
<dbReference type="Pfam" id="PF18701">
    <property type="entry name" value="DUF5641"/>
    <property type="match status" value="1"/>
</dbReference>
<dbReference type="EMBL" id="BGPR01000937">
    <property type="protein sequence ID" value="GBM40627.1"/>
    <property type="molecule type" value="Genomic_DNA"/>
</dbReference>
<comment type="caution">
    <text evidence="2">The sequence shown here is derived from an EMBL/GenBank/DDBJ whole genome shotgun (WGS) entry which is preliminary data.</text>
</comment>
<keyword evidence="3" id="KW-1185">Reference proteome</keyword>
<gene>
    <name evidence="2" type="ORF">AVEN_250999_1</name>
</gene>
<evidence type="ECO:0000313" key="3">
    <source>
        <dbReference type="Proteomes" id="UP000499080"/>
    </source>
</evidence>
<feature type="domain" description="DUF5641" evidence="1">
    <location>
        <begin position="75"/>
        <end position="144"/>
    </location>
</feature>
<dbReference type="PANTHER" id="PTHR47331">
    <property type="entry name" value="PHD-TYPE DOMAIN-CONTAINING PROTEIN"/>
    <property type="match status" value="1"/>
</dbReference>
<organism evidence="2 3">
    <name type="scientific">Araneus ventricosus</name>
    <name type="common">Orbweaver spider</name>
    <name type="synonym">Epeira ventricosa</name>
    <dbReference type="NCBI Taxonomy" id="182803"/>
    <lineage>
        <taxon>Eukaryota</taxon>
        <taxon>Metazoa</taxon>
        <taxon>Ecdysozoa</taxon>
        <taxon>Arthropoda</taxon>
        <taxon>Chelicerata</taxon>
        <taxon>Arachnida</taxon>
        <taxon>Araneae</taxon>
        <taxon>Araneomorphae</taxon>
        <taxon>Entelegynae</taxon>
        <taxon>Araneoidea</taxon>
        <taxon>Araneidae</taxon>
        <taxon>Araneus</taxon>
    </lineage>
</organism>
<sequence>MKDLLKRVLGQAQLLYEEIVTILCDCEALINSRPLTYVSESEHLVPISPSTFLQDIKEWSTLDIDATDHKSLNRRIKYRQNLQKDFLNRFRNEYLEFLVQGTKCRETRKLAVGDIVLIGTDDYKRINWPLGRVTDIIPGKDEIV</sequence>
<evidence type="ECO:0000259" key="1">
    <source>
        <dbReference type="Pfam" id="PF18701"/>
    </source>
</evidence>
<evidence type="ECO:0000313" key="2">
    <source>
        <dbReference type="EMBL" id="GBM40627.1"/>
    </source>
</evidence>
<name>A0A4Y2FI01_ARAVE</name>
<dbReference type="OrthoDB" id="6434609at2759"/>